<name>A0A5R9A342_PSENT</name>
<comment type="similarity">
    <text evidence="1 8">Belongs to the pseudouridine synthase RsuA family.</text>
</comment>
<comment type="catalytic activity">
    <reaction evidence="5">
        <text>uridine(2605) in 23S rRNA = pseudouridine(2605) in 23S rRNA</text>
        <dbReference type="Rhea" id="RHEA:42520"/>
        <dbReference type="Rhea" id="RHEA-COMP:10095"/>
        <dbReference type="Rhea" id="RHEA-COMP:10096"/>
        <dbReference type="ChEBI" id="CHEBI:65314"/>
        <dbReference type="ChEBI" id="CHEBI:65315"/>
        <dbReference type="EC" id="5.4.99.22"/>
    </reaction>
</comment>
<dbReference type="Proteomes" id="UP000307510">
    <property type="component" value="Unassembled WGS sequence"/>
</dbReference>
<evidence type="ECO:0000313" key="11">
    <source>
        <dbReference type="EMBL" id="TLP72337.1"/>
    </source>
</evidence>
<dbReference type="PROSITE" id="PS50889">
    <property type="entry name" value="S4"/>
    <property type="match status" value="1"/>
</dbReference>
<comment type="caution">
    <text evidence="11">The sequence shown here is derived from an EMBL/GenBank/DDBJ whole genome shotgun (WGS) entry which is preliminary data.</text>
</comment>
<feature type="compositionally biased region" description="Basic and acidic residues" evidence="9">
    <location>
        <begin position="320"/>
        <end position="442"/>
    </location>
</feature>
<dbReference type="SUPFAM" id="SSF55120">
    <property type="entry name" value="Pseudouridine synthase"/>
    <property type="match status" value="1"/>
</dbReference>
<feature type="compositionally biased region" description="Basic and acidic residues" evidence="9">
    <location>
        <begin position="271"/>
        <end position="310"/>
    </location>
</feature>
<comment type="function">
    <text evidence="6">Responsible for synthesis of pseudouridine from uracil-2605 in 23S ribosomal RNA.</text>
</comment>
<dbReference type="PANTHER" id="PTHR47683">
    <property type="entry name" value="PSEUDOURIDINE SYNTHASE FAMILY PROTEIN-RELATED"/>
    <property type="match status" value="1"/>
</dbReference>
<evidence type="ECO:0000313" key="12">
    <source>
        <dbReference type="Proteomes" id="UP000307510"/>
    </source>
</evidence>
<reference evidence="11 12" key="1">
    <citation type="submission" date="2019-05" db="EMBL/GenBank/DDBJ databases">
        <authorList>
            <person name="Moore K."/>
            <person name="O'Neill P."/>
            <person name="Farbos A."/>
            <person name="Studholme D.J."/>
        </authorList>
    </citation>
    <scope>NUCLEOTIDE SEQUENCE [LARGE SCALE GENOMIC DNA]</scope>
    <source>
        <strain evidence="11 12">DSM 9128</strain>
    </source>
</reference>
<dbReference type="CDD" id="cd02556">
    <property type="entry name" value="PseudoU_synth_RluB"/>
    <property type="match status" value="1"/>
</dbReference>
<dbReference type="NCBIfam" id="TIGR00093">
    <property type="entry name" value="pseudouridine synthase"/>
    <property type="match status" value="1"/>
</dbReference>
<dbReference type="EC" id="5.4.99.-" evidence="8"/>
<reference evidence="12" key="2">
    <citation type="submission" date="2019-06" db="EMBL/GenBank/DDBJ databases">
        <title>AzeR, a transcriptional regulator that responds to azelaic acid in Pseudomonas nitroreducens.</title>
        <authorList>
            <person name="Bez C."/>
            <person name="Javvadi S.G."/>
            <person name="Bertani I."/>
            <person name="Devescovi G."/>
            <person name="Studholme D.J."/>
            <person name="Geller A."/>
            <person name="Levy A."/>
            <person name="Venturi V."/>
        </authorList>
    </citation>
    <scope>NUCLEOTIDE SEQUENCE [LARGE SCALE GENOMIC DNA]</scope>
    <source>
        <strain evidence="12">DSM 9128</strain>
    </source>
</reference>
<dbReference type="InterPro" id="IPR002942">
    <property type="entry name" value="S4_RNA-bd"/>
</dbReference>
<keyword evidence="4 8" id="KW-0413">Isomerase</keyword>
<evidence type="ECO:0000256" key="7">
    <source>
        <dbReference type="PROSITE-ProRule" id="PRU00182"/>
    </source>
</evidence>
<evidence type="ECO:0000259" key="10">
    <source>
        <dbReference type="SMART" id="SM00363"/>
    </source>
</evidence>
<dbReference type="RefSeq" id="WP_138215156.1">
    <property type="nucleotide sequence ID" value="NZ_VASG01000005.1"/>
</dbReference>
<dbReference type="SUPFAM" id="SSF55174">
    <property type="entry name" value="Alpha-L RNA-binding motif"/>
    <property type="match status" value="1"/>
</dbReference>
<feature type="domain" description="RNA-binding S4" evidence="10">
    <location>
        <begin position="18"/>
        <end position="76"/>
    </location>
</feature>
<dbReference type="FunFam" id="3.30.70.580:FF:000009">
    <property type="entry name" value="Pseudouridine synthase"/>
    <property type="match status" value="1"/>
</dbReference>
<evidence type="ECO:0000256" key="3">
    <source>
        <dbReference type="ARBA" id="ARBA00022884"/>
    </source>
</evidence>
<dbReference type="Gene3D" id="3.10.290.10">
    <property type="entry name" value="RNA-binding S4 domain"/>
    <property type="match status" value="1"/>
</dbReference>
<dbReference type="NCBIfam" id="NF007976">
    <property type="entry name" value="PRK10700.1"/>
    <property type="match status" value="1"/>
</dbReference>
<dbReference type="PROSITE" id="PS01149">
    <property type="entry name" value="PSI_RSU"/>
    <property type="match status" value="1"/>
</dbReference>
<evidence type="ECO:0000256" key="9">
    <source>
        <dbReference type="SAM" id="MobiDB-lite"/>
    </source>
</evidence>
<evidence type="ECO:0000256" key="2">
    <source>
        <dbReference type="ARBA" id="ARBA00022552"/>
    </source>
</evidence>
<proteinExistence type="inferred from homology"/>
<dbReference type="CDD" id="cd00165">
    <property type="entry name" value="S4"/>
    <property type="match status" value="1"/>
</dbReference>
<evidence type="ECO:0000256" key="4">
    <source>
        <dbReference type="ARBA" id="ARBA00023235"/>
    </source>
</evidence>
<feature type="region of interest" description="Disordered" evidence="9">
    <location>
        <begin position="269"/>
        <end position="476"/>
    </location>
</feature>
<dbReference type="GO" id="GO:0005829">
    <property type="term" value="C:cytosol"/>
    <property type="evidence" value="ECO:0007669"/>
    <property type="project" value="UniProtKB-ARBA"/>
</dbReference>
<dbReference type="FunFam" id="3.10.290.10:FF:000003">
    <property type="entry name" value="Pseudouridine synthase"/>
    <property type="match status" value="1"/>
</dbReference>
<protein>
    <recommendedName>
        <fullName evidence="8">Pseudouridine synthase</fullName>
        <ecNumber evidence="8">5.4.99.-</ecNumber>
    </recommendedName>
</protein>
<evidence type="ECO:0000256" key="8">
    <source>
        <dbReference type="RuleBase" id="RU003887"/>
    </source>
</evidence>
<dbReference type="InterPro" id="IPR050343">
    <property type="entry name" value="RsuA_PseudoU_synthase"/>
</dbReference>
<dbReference type="InterPro" id="IPR036986">
    <property type="entry name" value="S4_RNA-bd_sf"/>
</dbReference>
<dbReference type="GO" id="GO:0160139">
    <property type="term" value="F:23S rRNA pseudouridine(2605) synthase activity"/>
    <property type="evidence" value="ECO:0007669"/>
    <property type="project" value="UniProtKB-EC"/>
</dbReference>
<dbReference type="InterPro" id="IPR006145">
    <property type="entry name" value="PsdUridine_synth_RsuA/RluA"/>
</dbReference>
<accession>A0A5R9A342</accession>
<dbReference type="EMBL" id="VASG01000005">
    <property type="protein sequence ID" value="TLP72337.1"/>
    <property type="molecule type" value="Genomic_DNA"/>
</dbReference>
<evidence type="ECO:0000256" key="6">
    <source>
        <dbReference type="ARBA" id="ARBA00037383"/>
    </source>
</evidence>
<dbReference type="Pfam" id="PF01479">
    <property type="entry name" value="S4"/>
    <property type="match status" value="1"/>
</dbReference>
<sequence length="476" mass="52954">MTDTHENLEELTPAPAGEKLQKVLARMGVGSRRDVEAWIDEGRVKVNGAVATLGQRVGDRDAIAVDDRLLKREKIEEHVRRVLIYNKPEGEVCTRDDPEGRPTVFDRLPRLRSGRWINVGRLDINTTGLLMFTTDGELANRLMHPSYEMDREYAVRVRGEVDEEMIERLKAGVMLEDGPAKFSDIQEAPGGEGFNHWYHVVVMEGRNREVRRLWESQGVVVSRLKRVRFGPVFLTSELTMGRYREMGQRELDILSEEVGLTPIALPAVSTKTKEKVERQERKLGKKLAPSERPGRGSRTRTERAEGERPQRAPRPAAGERPARAPRDSDERPARAPRDAGDRPARAPRGDSADSRAPRKPRDAGGDRPARAPRDAGDRPARGPRSDAGEGRAPRKPRDAGGDRPARAPRDGADRPARGPRSDAGEGRAPRKAPSDRPAREKGAPLAERPGKPVARKPLVKRRPQAAGDGMRPGFKR</sequence>
<evidence type="ECO:0000256" key="1">
    <source>
        <dbReference type="ARBA" id="ARBA00008348"/>
    </source>
</evidence>
<dbReference type="FunFam" id="3.30.70.1560:FF:000001">
    <property type="entry name" value="Pseudouridine synthase"/>
    <property type="match status" value="1"/>
</dbReference>
<dbReference type="Pfam" id="PF00849">
    <property type="entry name" value="PseudoU_synth_2"/>
    <property type="match status" value="1"/>
</dbReference>
<dbReference type="GO" id="GO:0000455">
    <property type="term" value="P:enzyme-directed rRNA pseudouridine synthesis"/>
    <property type="evidence" value="ECO:0007669"/>
    <property type="project" value="UniProtKB-ARBA"/>
</dbReference>
<evidence type="ECO:0000256" key="5">
    <source>
        <dbReference type="ARBA" id="ARBA00036944"/>
    </source>
</evidence>
<dbReference type="InterPro" id="IPR020094">
    <property type="entry name" value="TruA/RsuA/RluB/E/F_N"/>
</dbReference>
<gene>
    <name evidence="11" type="ORF">FEA48_18825</name>
</gene>
<dbReference type="Gene3D" id="3.30.70.580">
    <property type="entry name" value="Pseudouridine synthase I, catalytic domain, N-terminal subdomain"/>
    <property type="match status" value="1"/>
</dbReference>
<feature type="compositionally biased region" description="Basic residues" evidence="9">
    <location>
        <begin position="453"/>
        <end position="463"/>
    </location>
</feature>
<keyword evidence="3 7" id="KW-0694">RNA-binding</keyword>
<dbReference type="SMART" id="SM00363">
    <property type="entry name" value="S4"/>
    <property type="match status" value="1"/>
</dbReference>
<dbReference type="PANTHER" id="PTHR47683:SF3">
    <property type="entry name" value="RIBOSOMAL LARGE SUBUNIT PSEUDOURIDINE SYNTHASE B"/>
    <property type="match status" value="1"/>
</dbReference>
<dbReference type="GO" id="GO:0003723">
    <property type="term" value="F:RNA binding"/>
    <property type="evidence" value="ECO:0007669"/>
    <property type="project" value="UniProtKB-KW"/>
</dbReference>
<dbReference type="InterPro" id="IPR042092">
    <property type="entry name" value="PsdUridine_s_RsuA/RluB/E/F_cat"/>
</dbReference>
<dbReference type="InterPro" id="IPR000748">
    <property type="entry name" value="PsdUridine_synth_RsuA/RluB/E/F"/>
</dbReference>
<keyword evidence="2" id="KW-0698">rRNA processing</keyword>
<dbReference type="InterPro" id="IPR020103">
    <property type="entry name" value="PsdUridine_synth_cat_dom_sf"/>
</dbReference>
<dbReference type="Gene3D" id="3.30.70.1560">
    <property type="entry name" value="Alpha-L RNA-binding motif"/>
    <property type="match status" value="1"/>
</dbReference>
<dbReference type="InterPro" id="IPR018496">
    <property type="entry name" value="PsdUridine_synth_RsuA/RluB_CS"/>
</dbReference>
<dbReference type="AlphaFoldDB" id="A0A5R9A342"/>
<organism evidence="11 12">
    <name type="scientific">Pseudomonas nitroreducens</name>
    <dbReference type="NCBI Taxonomy" id="46680"/>
    <lineage>
        <taxon>Bacteria</taxon>
        <taxon>Pseudomonadati</taxon>
        <taxon>Pseudomonadota</taxon>
        <taxon>Gammaproteobacteria</taxon>
        <taxon>Pseudomonadales</taxon>
        <taxon>Pseudomonadaceae</taxon>
        <taxon>Pseudomonas</taxon>
    </lineage>
</organism>